<keyword evidence="2" id="KW-1185">Reference proteome</keyword>
<gene>
    <name evidence="1" type="ORF">H8N03_01210</name>
</gene>
<dbReference type="RefSeq" id="WP_187074296.1">
    <property type="nucleotide sequence ID" value="NZ_JACORT010000001.1"/>
</dbReference>
<organism evidence="1 2">
    <name type="scientific">Ramlibacter cellulosilyticus</name>
    <dbReference type="NCBI Taxonomy" id="2764187"/>
    <lineage>
        <taxon>Bacteria</taxon>
        <taxon>Pseudomonadati</taxon>
        <taxon>Pseudomonadota</taxon>
        <taxon>Betaproteobacteria</taxon>
        <taxon>Burkholderiales</taxon>
        <taxon>Comamonadaceae</taxon>
        <taxon>Ramlibacter</taxon>
    </lineage>
</organism>
<evidence type="ECO:0000313" key="1">
    <source>
        <dbReference type="EMBL" id="MBC5781541.1"/>
    </source>
</evidence>
<reference evidence="1" key="1">
    <citation type="submission" date="2020-08" db="EMBL/GenBank/DDBJ databases">
        <title>Ramlibacter sp. USB13 16S ribosomal RNA gene genome sequencing and assembly.</title>
        <authorList>
            <person name="Kang M."/>
        </authorList>
    </citation>
    <scope>NUCLEOTIDE SEQUENCE</scope>
    <source>
        <strain evidence="1">USB13</strain>
    </source>
</reference>
<sequence length="197" mass="21479">MHPNAPHTAFAGTRRLASGPLREVALAVLQAQDPQGPMPLVFSDATGRQVELDLRGSEQEILARYTPAACEDAAPARGRGRPKLGVVAREVTLLPEHWEWLAAQPGGASVALRKLVHEARRAGSHRHRARQAQERAYHVMAALAGDLPGFEEAGRALFASDRERLASLMAPWPADVRDHVLRLADPDFDPVPPRKPT</sequence>
<proteinExistence type="predicted"/>
<protein>
    <submittedName>
        <fullName evidence="1">DUF2239 family protein</fullName>
    </submittedName>
</protein>
<accession>A0A923S9C7</accession>
<dbReference type="Proteomes" id="UP000608513">
    <property type="component" value="Unassembled WGS sequence"/>
</dbReference>
<dbReference type="AlphaFoldDB" id="A0A923S9C7"/>
<dbReference type="InterPro" id="IPR018715">
    <property type="entry name" value="DUF2239"/>
</dbReference>
<name>A0A923S9C7_9BURK</name>
<dbReference type="EMBL" id="JACORT010000001">
    <property type="protein sequence ID" value="MBC5781541.1"/>
    <property type="molecule type" value="Genomic_DNA"/>
</dbReference>
<comment type="caution">
    <text evidence="1">The sequence shown here is derived from an EMBL/GenBank/DDBJ whole genome shotgun (WGS) entry which is preliminary data.</text>
</comment>
<evidence type="ECO:0000313" key="2">
    <source>
        <dbReference type="Proteomes" id="UP000608513"/>
    </source>
</evidence>
<dbReference type="Pfam" id="PF09998">
    <property type="entry name" value="DUF2239"/>
    <property type="match status" value="1"/>
</dbReference>